<dbReference type="Gene3D" id="3.40.50.1010">
    <property type="entry name" value="5'-nuclease"/>
    <property type="match status" value="1"/>
</dbReference>
<comment type="caution">
    <text evidence="2">The sequence shown here is derived from an EMBL/GenBank/DDBJ whole genome shotgun (WGS) entry which is preliminary data.</text>
</comment>
<feature type="domain" description="PIN" evidence="1">
    <location>
        <begin position="55"/>
        <end position="163"/>
    </location>
</feature>
<dbReference type="SUPFAM" id="SSF88723">
    <property type="entry name" value="PIN domain-like"/>
    <property type="match status" value="1"/>
</dbReference>
<organism evidence="2 3">
    <name type="scientific">Nostoc commune NIES-4072</name>
    <dbReference type="NCBI Taxonomy" id="2005467"/>
    <lineage>
        <taxon>Bacteria</taxon>
        <taxon>Bacillati</taxon>
        <taxon>Cyanobacteriota</taxon>
        <taxon>Cyanophyceae</taxon>
        <taxon>Nostocales</taxon>
        <taxon>Nostocaceae</taxon>
        <taxon>Nostoc</taxon>
    </lineage>
</organism>
<dbReference type="EMBL" id="BDUD01000001">
    <property type="protein sequence ID" value="GBG16384.1"/>
    <property type="molecule type" value="Genomic_DNA"/>
</dbReference>
<dbReference type="Proteomes" id="UP000245124">
    <property type="component" value="Unassembled WGS sequence"/>
</dbReference>
<evidence type="ECO:0000313" key="3">
    <source>
        <dbReference type="Proteomes" id="UP000245124"/>
    </source>
</evidence>
<sequence>MRITTRKVNAPRYFWITLSTLGLTQKLLKSLISRTAKTPRAPRIRRVCVSPIHYQTEPLHTEAIAAYKRATIRLTHSYVIAEYVALATARRFPRSSALTFVVDLLDNPDIETVWVDELLHRTAVDLLIEREDKTYSLCDALSFVLMRQRGITEALSTDRHFEQEGFIRLLQAAG</sequence>
<dbReference type="GO" id="GO:0004521">
    <property type="term" value="F:RNA endonuclease activity"/>
    <property type="evidence" value="ECO:0007669"/>
    <property type="project" value="InterPro"/>
</dbReference>
<accession>A0A2R5FL70</accession>
<name>A0A2R5FL70_NOSCO</name>
<reference evidence="2 3" key="1">
    <citation type="submission" date="2017-06" db="EMBL/GenBank/DDBJ databases">
        <title>Genome sequencing of cyanobaciteial culture collection at National Institute for Environmental Studies (NIES).</title>
        <authorList>
            <person name="Hirose Y."/>
            <person name="Shimura Y."/>
            <person name="Fujisawa T."/>
            <person name="Nakamura Y."/>
            <person name="Kawachi M."/>
        </authorList>
    </citation>
    <scope>NUCLEOTIDE SEQUENCE [LARGE SCALE GENOMIC DNA]</scope>
    <source>
        <strain evidence="2 3">NIES-4072</strain>
    </source>
</reference>
<dbReference type="GO" id="GO:0016075">
    <property type="term" value="P:rRNA catabolic process"/>
    <property type="evidence" value="ECO:0007669"/>
    <property type="project" value="TreeGrafter"/>
</dbReference>
<evidence type="ECO:0000259" key="1">
    <source>
        <dbReference type="Pfam" id="PF01850"/>
    </source>
</evidence>
<dbReference type="Pfam" id="PF01850">
    <property type="entry name" value="PIN"/>
    <property type="match status" value="1"/>
</dbReference>
<proteinExistence type="predicted"/>
<protein>
    <recommendedName>
        <fullName evidence="1">PIN domain-containing protein</fullName>
    </recommendedName>
</protein>
<dbReference type="PANTHER" id="PTHR42188">
    <property type="entry name" value="23S RRNA-SPECIFIC ENDONUCLEASE VAPC20"/>
    <property type="match status" value="1"/>
</dbReference>
<dbReference type="InterPro" id="IPR039018">
    <property type="entry name" value="VapC20-like"/>
</dbReference>
<dbReference type="PANTHER" id="PTHR42188:SF1">
    <property type="entry name" value="23S RRNA-SPECIFIC ENDONUCLEASE VAPC20"/>
    <property type="match status" value="1"/>
</dbReference>
<keyword evidence="3" id="KW-1185">Reference proteome</keyword>
<dbReference type="AlphaFoldDB" id="A0A2R5FL70"/>
<dbReference type="InterPro" id="IPR029060">
    <property type="entry name" value="PIN-like_dom_sf"/>
</dbReference>
<dbReference type="InterPro" id="IPR002716">
    <property type="entry name" value="PIN_dom"/>
</dbReference>
<dbReference type="RefSeq" id="WP_244919087.1">
    <property type="nucleotide sequence ID" value="NZ_BDUD01000001.1"/>
</dbReference>
<evidence type="ECO:0000313" key="2">
    <source>
        <dbReference type="EMBL" id="GBG16384.1"/>
    </source>
</evidence>
<gene>
    <name evidence="2" type="ORF">NIES4072_00300</name>
</gene>